<dbReference type="PROSITE" id="PS51371">
    <property type="entry name" value="CBS"/>
    <property type="match status" value="2"/>
</dbReference>
<evidence type="ECO:0000256" key="3">
    <source>
        <dbReference type="ARBA" id="ARBA00022692"/>
    </source>
</evidence>
<dbReference type="EMBL" id="FQZL01000007">
    <property type="protein sequence ID" value="SHI86200.1"/>
    <property type="molecule type" value="Genomic_DNA"/>
</dbReference>
<evidence type="ECO:0000256" key="5">
    <source>
        <dbReference type="ARBA" id="ARBA00022989"/>
    </source>
</evidence>
<dbReference type="GO" id="GO:0005886">
    <property type="term" value="C:plasma membrane"/>
    <property type="evidence" value="ECO:0007669"/>
    <property type="project" value="UniProtKB-SubCell"/>
</dbReference>
<dbReference type="InterPro" id="IPR051676">
    <property type="entry name" value="UPF0053_domain"/>
</dbReference>
<evidence type="ECO:0000313" key="13">
    <source>
        <dbReference type="Proteomes" id="UP000184052"/>
    </source>
</evidence>
<dbReference type="SUPFAM" id="SSF54631">
    <property type="entry name" value="CBS-domain pair"/>
    <property type="match status" value="1"/>
</dbReference>
<name>A0A1M6ELW2_9FIRM</name>
<evidence type="ECO:0000259" key="10">
    <source>
        <dbReference type="PROSITE" id="PS51371"/>
    </source>
</evidence>
<feature type="transmembrane region" description="Helical" evidence="9">
    <location>
        <begin position="102"/>
        <end position="124"/>
    </location>
</feature>
<keyword evidence="4" id="KW-0677">Repeat</keyword>
<dbReference type="PROSITE" id="PS51846">
    <property type="entry name" value="CNNM"/>
    <property type="match status" value="1"/>
</dbReference>
<gene>
    <name evidence="12" type="ORF">SAMN02745751_01234</name>
</gene>
<keyword evidence="5 8" id="KW-1133">Transmembrane helix</keyword>
<accession>A0A1M6ELW2</accession>
<evidence type="ECO:0000256" key="8">
    <source>
        <dbReference type="PROSITE-ProRule" id="PRU01193"/>
    </source>
</evidence>
<comment type="subcellular location">
    <subcellularLocation>
        <location evidence="1">Cell membrane</location>
        <topology evidence="1">Multi-pass membrane protein</topology>
    </subcellularLocation>
</comment>
<dbReference type="AlphaFoldDB" id="A0A1M6ELW2"/>
<dbReference type="InterPro" id="IPR000644">
    <property type="entry name" value="CBS_dom"/>
</dbReference>
<keyword evidence="13" id="KW-1185">Reference proteome</keyword>
<proteinExistence type="predicted"/>
<feature type="domain" description="CBS" evidence="10">
    <location>
        <begin position="221"/>
        <end position="282"/>
    </location>
</feature>
<evidence type="ECO:0000256" key="1">
    <source>
        <dbReference type="ARBA" id="ARBA00004651"/>
    </source>
</evidence>
<feature type="transmembrane region" description="Helical" evidence="9">
    <location>
        <begin position="60"/>
        <end position="82"/>
    </location>
</feature>
<keyword evidence="3 8" id="KW-0812">Transmembrane</keyword>
<evidence type="ECO:0000259" key="11">
    <source>
        <dbReference type="PROSITE" id="PS51846"/>
    </source>
</evidence>
<dbReference type="CDD" id="cd04590">
    <property type="entry name" value="CBS_pair_CorC_HlyC_assoc"/>
    <property type="match status" value="1"/>
</dbReference>
<evidence type="ECO:0000256" key="7">
    <source>
        <dbReference type="PROSITE-ProRule" id="PRU00703"/>
    </source>
</evidence>
<dbReference type="PANTHER" id="PTHR43099:SF2">
    <property type="entry name" value="UPF0053 PROTEIN YRKA"/>
    <property type="match status" value="1"/>
</dbReference>
<sequence>MDTNIAGRLILIALLTLVNAFFASAEMAIVSVNKNKMQLEWEQKGNRKAKRLVEMLESPSGFLATIQVGITLAGFFSSAFAATGISVKLAPAMNRLNIPYSSQLSIIIVTVLLSYFMLVFGELVPKRLALHRTEEIALFSSRYVEMLSKIAKPFVFILTKSTNLVSGIFGAGEGEEDENISEDEIRLLLKKGLLQGNIKYMEKKMIDNVFQFNDTTAGEAMTSKVDVFMVDVEMEIKDIMKMMPPETYSRIPVYENHRDNIIGILLLKDVLINIMDEETDDPKIRDIIHKPFIVEDTLPVNRLFMRMQRTGNHMAVIANHEGTITGIITIEDLIEEIMGEIEDEFD</sequence>
<dbReference type="STRING" id="1121476.SAMN02745751_01234"/>
<dbReference type="Pfam" id="PF01595">
    <property type="entry name" value="CNNM"/>
    <property type="match status" value="1"/>
</dbReference>
<evidence type="ECO:0000256" key="2">
    <source>
        <dbReference type="ARBA" id="ARBA00022475"/>
    </source>
</evidence>
<keyword evidence="2" id="KW-1003">Cell membrane</keyword>
<dbReference type="InterPro" id="IPR002550">
    <property type="entry name" value="CNNM"/>
</dbReference>
<dbReference type="InterPro" id="IPR044751">
    <property type="entry name" value="Ion_transp-like_CBS"/>
</dbReference>
<dbReference type="Gene3D" id="3.10.580.10">
    <property type="entry name" value="CBS-domain"/>
    <property type="match status" value="1"/>
</dbReference>
<evidence type="ECO:0000256" key="9">
    <source>
        <dbReference type="SAM" id="Phobius"/>
    </source>
</evidence>
<dbReference type="Proteomes" id="UP000184052">
    <property type="component" value="Unassembled WGS sequence"/>
</dbReference>
<dbReference type="SMART" id="SM00116">
    <property type="entry name" value="CBS"/>
    <property type="match status" value="2"/>
</dbReference>
<feature type="domain" description="CNNM transmembrane" evidence="11">
    <location>
        <begin position="1"/>
        <end position="202"/>
    </location>
</feature>
<reference evidence="12 13" key="1">
    <citation type="submission" date="2016-11" db="EMBL/GenBank/DDBJ databases">
        <authorList>
            <person name="Jaros S."/>
            <person name="Januszkiewicz K."/>
            <person name="Wedrychowicz H."/>
        </authorList>
    </citation>
    <scope>NUCLEOTIDE SEQUENCE [LARGE SCALE GENOMIC DNA]</scope>
    <source>
        <strain evidence="12 13">DSM 17477</strain>
    </source>
</reference>
<dbReference type="Pfam" id="PF00571">
    <property type="entry name" value="CBS"/>
    <property type="match status" value="2"/>
</dbReference>
<evidence type="ECO:0000313" key="12">
    <source>
        <dbReference type="EMBL" id="SHI86200.1"/>
    </source>
</evidence>
<dbReference type="RefSeq" id="WP_073048650.1">
    <property type="nucleotide sequence ID" value="NZ_FQZL01000007.1"/>
</dbReference>
<protein>
    <submittedName>
        <fullName evidence="12">Putative hemolysin</fullName>
    </submittedName>
</protein>
<feature type="transmembrane region" description="Helical" evidence="9">
    <location>
        <begin position="6"/>
        <end position="29"/>
    </location>
</feature>
<organism evidence="12 13">
    <name type="scientific">Dethiosulfatibacter aminovorans DSM 17477</name>
    <dbReference type="NCBI Taxonomy" id="1121476"/>
    <lineage>
        <taxon>Bacteria</taxon>
        <taxon>Bacillati</taxon>
        <taxon>Bacillota</taxon>
        <taxon>Tissierellia</taxon>
        <taxon>Dethiosulfatibacter</taxon>
    </lineage>
</organism>
<feature type="domain" description="CBS" evidence="10">
    <location>
        <begin position="287"/>
        <end position="344"/>
    </location>
</feature>
<keyword evidence="7" id="KW-0129">CBS domain</keyword>
<dbReference type="InterPro" id="IPR046342">
    <property type="entry name" value="CBS_dom_sf"/>
</dbReference>
<keyword evidence="6 8" id="KW-0472">Membrane</keyword>
<evidence type="ECO:0000256" key="4">
    <source>
        <dbReference type="ARBA" id="ARBA00022737"/>
    </source>
</evidence>
<evidence type="ECO:0000256" key="6">
    <source>
        <dbReference type="ARBA" id="ARBA00023136"/>
    </source>
</evidence>
<dbReference type="PANTHER" id="PTHR43099">
    <property type="entry name" value="UPF0053 PROTEIN YRKA"/>
    <property type="match status" value="1"/>
</dbReference>